<protein>
    <submittedName>
        <fullName evidence="2">PadR family transcriptional regulator</fullName>
    </submittedName>
</protein>
<dbReference type="PANTHER" id="PTHR33169">
    <property type="entry name" value="PADR-FAMILY TRANSCRIPTIONAL REGULATOR"/>
    <property type="match status" value="1"/>
</dbReference>
<dbReference type="AlphaFoldDB" id="A0AA37Q4I0"/>
<reference evidence="2" key="1">
    <citation type="submission" date="2022-08" db="EMBL/GenBank/DDBJ databases">
        <title>Draft genome sequencing of Roseisolibacter agri AW1220.</title>
        <authorList>
            <person name="Tobiishi Y."/>
            <person name="Tonouchi A."/>
        </authorList>
    </citation>
    <scope>NUCLEOTIDE SEQUENCE</scope>
    <source>
        <strain evidence="2">AW1220</strain>
    </source>
</reference>
<organism evidence="2 3">
    <name type="scientific">Roseisolibacter agri</name>
    <dbReference type="NCBI Taxonomy" id="2014610"/>
    <lineage>
        <taxon>Bacteria</taxon>
        <taxon>Pseudomonadati</taxon>
        <taxon>Gemmatimonadota</taxon>
        <taxon>Gemmatimonadia</taxon>
        <taxon>Gemmatimonadales</taxon>
        <taxon>Gemmatimonadaceae</taxon>
        <taxon>Roseisolibacter</taxon>
    </lineage>
</organism>
<dbReference type="InterPro" id="IPR052509">
    <property type="entry name" value="Metal_resp_DNA-bind_regulator"/>
</dbReference>
<evidence type="ECO:0000259" key="1">
    <source>
        <dbReference type="Pfam" id="PF03551"/>
    </source>
</evidence>
<dbReference type="InterPro" id="IPR036388">
    <property type="entry name" value="WH-like_DNA-bd_sf"/>
</dbReference>
<sequence length="106" mass="11526">MRPIEFEILLSLAAGTRHGYAIIQDIEARGDGAVQVETGTLYRALQRLVEQGLVSPTAPRADADDDERRRYYAITADGRRAASAEAARMAALVDRARATRLIPGST</sequence>
<dbReference type="Pfam" id="PF03551">
    <property type="entry name" value="PadR"/>
    <property type="match status" value="1"/>
</dbReference>
<comment type="caution">
    <text evidence="2">The sequence shown here is derived from an EMBL/GenBank/DDBJ whole genome shotgun (WGS) entry which is preliminary data.</text>
</comment>
<dbReference type="RefSeq" id="WP_284348066.1">
    <property type="nucleotide sequence ID" value="NZ_BRXS01000001.1"/>
</dbReference>
<dbReference type="Proteomes" id="UP001161325">
    <property type="component" value="Unassembled WGS sequence"/>
</dbReference>
<gene>
    <name evidence="2" type="ORF">rosag_01400</name>
</gene>
<name>A0AA37Q4I0_9BACT</name>
<evidence type="ECO:0000313" key="3">
    <source>
        <dbReference type="Proteomes" id="UP001161325"/>
    </source>
</evidence>
<dbReference type="SUPFAM" id="SSF46785">
    <property type="entry name" value="Winged helix' DNA-binding domain"/>
    <property type="match status" value="1"/>
</dbReference>
<dbReference type="Gene3D" id="1.10.10.10">
    <property type="entry name" value="Winged helix-like DNA-binding domain superfamily/Winged helix DNA-binding domain"/>
    <property type="match status" value="1"/>
</dbReference>
<accession>A0AA37Q4I0</accession>
<dbReference type="EMBL" id="BRXS01000001">
    <property type="protein sequence ID" value="GLC23627.1"/>
    <property type="molecule type" value="Genomic_DNA"/>
</dbReference>
<dbReference type="InterPro" id="IPR005149">
    <property type="entry name" value="Tscrpt_reg_PadR_N"/>
</dbReference>
<dbReference type="PANTHER" id="PTHR33169:SF13">
    <property type="entry name" value="PADR-FAMILY TRANSCRIPTIONAL REGULATOR"/>
    <property type="match status" value="1"/>
</dbReference>
<keyword evidence="3" id="KW-1185">Reference proteome</keyword>
<dbReference type="InterPro" id="IPR036390">
    <property type="entry name" value="WH_DNA-bd_sf"/>
</dbReference>
<evidence type="ECO:0000313" key="2">
    <source>
        <dbReference type="EMBL" id="GLC23627.1"/>
    </source>
</evidence>
<feature type="domain" description="Transcription regulator PadR N-terminal" evidence="1">
    <location>
        <begin position="8"/>
        <end position="82"/>
    </location>
</feature>
<proteinExistence type="predicted"/>